<dbReference type="InterPro" id="IPR045867">
    <property type="entry name" value="DNA-dir_RpoC_beta_prime"/>
</dbReference>
<dbReference type="GO" id="GO:0009507">
    <property type="term" value="C:chloroplast"/>
    <property type="evidence" value="ECO:0007669"/>
    <property type="project" value="UniProtKB-SubCell"/>
</dbReference>
<dbReference type="EC" id="2.7.7.6" evidence="8"/>
<keyword evidence="7 8" id="KW-0804">Transcription</keyword>
<evidence type="ECO:0000256" key="2">
    <source>
        <dbReference type="ARBA" id="ARBA00022640"/>
    </source>
</evidence>
<feature type="binding site" evidence="8">
    <location>
        <position position="299"/>
    </location>
    <ligand>
        <name>Zn(2+)</name>
        <dbReference type="ChEBI" id="CHEBI:29105"/>
    </ligand>
</feature>
<evidence type="ECO:0000259" key="10">
    <source>
        <dbReference type="Pfam" id="PF05000"/>
    </source>
</evidence>
<geneLocation type="chloroplast" evidence="11"/>
<evidence type="ECO:0000256" key="6">
    <source>
        <dbReference type="ARBA" id="ARBA00022833"/>
    </source>
</evidence>
<dbReference type="InterPro" id="IPR042102">
    <property type="entry name" value="RNA_pol_Rpb1_3_sf"/>
</dbReference>
<evidence type="ECO:0000259" key="9">
    <source>
        <dbReference type="Pfam" id="PF04998"/>
    </source>
</evidence>
<gene>
    <name evidence="8 11" type="primary">rpoC2</name>
</gene>
<evidence type="ECO:0000256" key="4">
    <source>
        <dbReference type="ARBA" id="ARBA00022695"/>
    </source>
</evidence>
<dbReference type="NCBIfam" id="TIGR02388">
    <property type="entry name" value="rpoC2_cyan"/>
    <property type="match status" value="1"/>
</dbReference>
<sequence length="2530" mass="292090">MENNLIFFNRCFDKNRIKALITWLLMNSGENYTIEVVEKLKDLGFQFATQAGISLSLDDLKIPPSKSWLVSQAELEIESSQKEYQRGHLTAVERFQQLIDAWHRTSENLKQNVVENFRSTDILNPVFMMAFSGARGNISQVRQLAGMRGLMADPQGQIIDFPIRSNFREGLTLTEYVISCYGARKGLVDTALRTADSGYLTRRLVDVSQHVVVWMVTCNTRRGIFLTDIKEGTRTILQLKDRLVGRVLAEDILANSEIIGYRNQQISSSLASKIEKLKKSVLVRSPLTCEAKNSVCQLCYGWSLSQGNLVPLGEAVGIIAAQSIGEPGTQLTMRTFHTGGVFSGDVMDEIRAPYHGIITFSQALQGQLIRTTHGRIAFLTKVEGCFFIQQISSDKLFGAKQSNKESNIKNMMAENFFVGSTYKLEKNKTQFNIEPYTVLFTRQGEKVVQNQLIAEFSAISAQSNERISAQHHLNSEISGQVFFENVMMRVQSDKKGEISRTALKLGSIWILSGKVFQSSIFSPLYQKSGDLVDNSAILNQLLSHIRGNNIRITFDSKKNILSDNKKFLSSLNKLQNYKTNKSNLVFDDKQQKPVFKTGMKYKKIIKHKNFNNGKWSTEIAFNSQLKQKIKLLRKPQLFQSKIFLEKSNNNLVTQNFQNIFLKQSFFNIAIKSIQYKKFGYLFTISNKSLKQYSTLKNDQFFLGNSLEQTFQNIFETKKFFHFQWFPHKYKTKSGGVLYFSNFYWNENYNKGHFFWSSNQFNKTRNSDNLGNIKWSPKLNILKTRILSENKIKAEKQLMNGKLIQNNFPLTFQLNLQAKTSTSVEQQQLRTGLVKFSPLLKKITKLPNHANQRFDSAFQRIEKLHNFEDQFFQIFYLFGIEIKNFELSDSKTFAGIKYPMLSFQKNITKLPVTRFNKLLSIDSNIGEFEKASLNNLKNLRFLKMENKVSRLTQIKLNPSIPFPIFSLEQFSFFKQKNRTNGVEQLQLGSEKRSTAKRNNLIILKNISLPSRRSLDSVQIIKTSNLKKSEVLKIKNFKTNFNTIDFDNGNLQLHINSWKIKKNPGVLKSSILTQPVLGTDRKQYSNVKQNLKKSKILTKQPTIIFYKNKLKKIKKTSSDVSKNSLKTKFYGFYQTNFFISDQPKNDILAVSLKQERNIRLNRIFKKKGENTTINTKKVLNQQATNLIYPVFPKYLSLSTTTKHLIPASLIENYEKNGLQISKLLFNKQDFSSLKINLSWPYLPVNYLEAIKYHQTLIEPTDFVLDNIVFGSAIVEIKCMQNNLLNDIQSLNINFLFYGELQKQTLNYSKHRPFLQYKIIKTLNGLQFLFSFKNRSTFDYLVKNKYLFNSKQTPFNIFQKLNRLTTSDLKNSNNLNFPNRKPNHLQFNKTDNVFNKYIYCSTLASKNSFIVEKEKSSSPICIKNKFSLTMLSLFRKILWQNGISYLINEKQKSNFLETFFLEKPKTVLIGCFNFLKAQFKSNNEFFNYKTLFDMRYFHRNPHILLFSRIDETELELALVKLFKTNKMSTGAKHPEHRIGLENKDKSLKNLLQKPIRSEILTTKEGGSFKSTLQYGRQSIKYLKTNLNTSNLYPYNFKKFRPFHLGITVKQNFHIVINNNSRWKQVDNFGIDSYIIEKKICFDFQKNKRIEENKVSSSKTSNGQVKKIKNLLLPLNNFQQETEFYQPIKINISTPLPKLSISRIILLKNKKQHKINGKLIMLTDQDNFTFLFQRFSKNKTSSCSDFVYTKLNYSIPQRNVEFFSSCLLSKFSIRDSSNLFKEKENSRSKVRDTGDLSIDNQNKTNLKVKYSNYSDSIFNGNRDSRIFCNNSRKKIKFYKTNILVTLQKVDEYPLLDINKYKIKLLKTNQSNFLNKFQKTPSIYSLKAFNQLEELKQLQNQKILRTVSSTHPSLVLEKTNQKNVLPLTRSEDFLLLKHKVSIFSDQFFQNLSNSKNRNLSDFVLNSKIFNKQQFTEITPSFPGIDLKLHPTLQIKQFNKNFFRGLGQSGKSNFSDQSFFQFGKNLYCNNINLMDFFITFDIPKTFPFKTSKIEFLFEKQFQNFQTNQSQISINKIGDRKNHQQIPVPGTDFCAPAISHFSPSIDCSAPLNSLFLELNNEFNFSSINPRQNKIVRNLYSIAWNAQLMISLVGKTENIIGPNHLTLTKKNDKWSGKNLVVETASSVPLSRTQLLMDKTKLVSMQSPLSLTSFFSPYAGEITNTNLKGNCVILTHLDQITFSTQQNLSKTHVGKLLRYGEKITKDLGIGESGQVIQIEKNKVTIRRAHPILMSTGGIFHVHHGDFVEKNSPVLTLTYQRLKTGDIVQGIPKIEQLFEARETKEGQPLPDNLHERLQKYFFQYKNQYPCFQAVRKSLEDIQQVLVEGIQRVYLSQGVLIADKHLEVIVRQMTSFVRVLDGGQSGFLRGELIQLQRIETVNLGIDLQKADYEPIVLGITKACLEAKGFLSAASFQETTRILSRAAIERRTDFLNGLKERVIVGDLIQAGTGYSWNHSRKKIAKKDSLLKLFNSKKLTKQV</sequence>
<comment type="subunit">
    <text evidence="8">In plastids the minimal PEP RNA polymerase catalytic core is composed of four subunits: alpha, beta, beta', and beta''. When a (nuclear-encoded) sigma factor is associated with the core the holoenzyme is formed, which can initiate transcription.</text>
</comment>
<accession>A0A097KM51</accession>
<dbReference type="GO" id="GO:0003677">
    <property type="term" value="F:DNA binding"/>
    <property type="evidence" value="ECO:0007669"/>
    <property type="project" value="UniProtKB-UniRule"/>
</dbReference>
<dbReference type="EMBL" id="KM462871">
    <property type="protein sequence ID" value="AIT94264.1"/>
    <property type="molecule type" value="Genomic_DNA"/>
</dbReference>
<dbReference type="GO" id="GO:0008270">
    <property type="term" value="F:zinc ion binding"/>
    <property type="evidence" value="ECO:0007669"/>
    <property type="project" value="UniProtKB-UniRule"/>
</dbReference>
<comment type="subcellular location">
    <subcellularLocation>
        <location evidence="8">Plastid</location>
        <location evidence="8">Chloroplast</location>
    </subcellularLocation>
</comment>
<dbReference type="InterPro" id="IPR038120">
    <property type="entry name" value="Rpb1_funnel_sf"/>
</dbReference>
<comment type="similarity">
    <text evidence="8">Belongs to the RNA polymerase beta' chain family. RpoC2 subfamily.</text>
</comment>
<dbReference type="RefSeq" id="YP_009105567.1">
    <property type="nucleotide sequence ID" value="NC_025533.1"/>
</dbReference>
<dbReference type="GO" id="GO:0003899">
    <property type="term" value="F:DNA-directed RNA polymerase activity"/>
    <property type="evidence" value="ECO:0007669"/>
    <property type="project" value="UniProtKB-UniRule"/>
</dbReference>
<keyword evidence="5 8" id="KW-0479">Metal-binding</keyword>
<feature type="domain" description="RNA polymerase Rpb1" evidence="9">
    <location>
        <begin position="2368"/>
        <end position="2418"/>
    </location>
</feature>
<dbReference type="HAMAP" id="MF_01324">
    <property type="entry name" value="RNApol_bact_RpoC2"/>
    <property type="match status" value="1"/>
</dbReference>
<dbReference type="GeneID" id="22159393"/>
<keyword evidence="3 8" id="KW-0808">Transferase</keyword>
<dbReference type="Pfam" id="PF05000">
    <property type="entry name" value="RNA_pol_Rpb1_4"/>
    <property type="match status" value="1"/>
</dbReference>
<evidence type="ECO:0000256" key="5">
    <source>
        <dbReference type="ARBA" id="ARBA00022723"/>
    </source>
</evidence>
<feature type="domain" description="RNA polymerase Rpb1" evidence="9">
    <location>
        <begin position="170"/>
        <end position="614"/>
    </location>
</feature>
<feature type="binding site" evidence="8">
    <location>
        <position position="296"/>
    </location>
    <ligand>
        <name>Zn(2+)</name>
        <dbReference type="ChEBI" id="CHEBI:29105"/>
    </ligand>
</feature>
<dbReference type="GO" id="GO:0006351">
    <property type="term" value="P:DNA-templated transcription"/>
    <property type="evidence" value="ECO:0007669"/>
    <property type="project" value="UniProtKB-UniRule"/>
</dbReference>
<comment type="cofactor">
    <cofactor evidence="8">
        <name>Zn(2+)</name>
        <dbReference type="ChEBI" id="CHEBI:29105"/>
    </cofactor>
    <text evidence="8">Binds 1 Zn(2+) ion per subunit.</text>
</comment>
<keyword evidence="4 8" id="KW-0548">Nucleotidyltransferase</keyword>
<dbReference type="InterPro" id="IPR007083">
    <property type="entry name" value="RNA_pol_Rpb1_4"/>
</dbReference>
<dbReference type="PANTHER" id="PTHR19376:SF68">
    <property type="entry name" value="DNA-DIRECTED RNA POLYMERASE SUBUNIT BETA"/>
    <property type="match status" value="1"/>
</dbReference>
<evidence type="ECO:0000256" key="1">
    <source>
        <dbReference type="ARBA" id="ARBA00022478"/>
    </source>
</evidence>
<dbReference type="PANTHER" id="PTHR19376">
    <property type="entry name" value="DNA-DIRECTED RNA POLYMERASE"/>
    <property type="match status" value="1"/>
</dbReference>
<feature type="binding site" evidence="8">
    <location>
        <position position="289"/>
    </location>
    <ligand>
        <name>Zn(2+)</name>
        <dbReference type="ChEBI" id="CHEBI:29105"/>
    </ligand>
</feature>
<comment type="catalytic activity">
    <reaction evidence="8">
        <text>RNA(n) + a ribonucleoside 5'-triphosphate = RNA(n+1) + diphosphate</text>
        <dbReference type="Rhea" id="RHEA:21248"/>
        <dbReference type="Rhea" id="RHEA-COMP:14527"/>
        <dbReference type="Rhea" id="RHEA-COMP:17342"/>
        <dbReference type="ChEBI" id="CHEBI:33019"/>
        <dbReference type="ChEBI" id="CHEBI:61557"/>
        <dbReference type="ChEBI" id="CHEBI:140395"/>
        <dbReference type="EC" id="2.7.7.6"/>
    </reaction>
</comment>
<keyword evidence="2 11" id="KW-0934">Plastid</keyword>
<keyword evidence="6 8" id="KW-0862">Zinc</keyword>
<feature type="domain" description="RNA polymerase Rpb1" evidence="10">
    <location>
        <begin position="90"/>
        <end position="167"/>
    </location>
</feature>
<dbReference type="SUPFAM" id="SSF64484">
    <property type="entry name" value="beta and beta-prime subunits of DNA dependent RNA-polymerase"/>
    <property type="match status" value="1"/>
</dbReference>
<evidence type="ECO:0000256" key="7">
    <source>
        <dbReference type="ARBA" id="ARBA00023163"/>
    </source>
</evidence>
<evidence type="ECO:0000256" key="8">
    <source>
        <dbReference type="HAMAP-Rule" id="MF_01324"/>
    </source>
</evidence>
<keyword evidence="1 8" id="KW-0240">DNA-directed RNA polymerase</keyword>
<dbReference type="InterPro" id="IPR012756">
    <property type="entry name" value="DNA-dir_RpoC2_beta_pp"/>
</dbReference>
<dbReference type="GO" id="GO:0000428">
    <property type="term" value="C:DNA-directed RNA polymerase complex"/>
    <property type="evidence" value="ECO:0007669"/>
    <property type="project" value="UniProtKB-KW"/>
</dbReference>
<organism evidence="11">
    <name type="scientific">Lobosphaera incisa</name>
    <dbReference type="NCBI Taxonomy" id="312850"/>
    <lineage>
        <taxon>Eukaryota</taxon>
        <taxon>Viridiplantae</taxon>
        <taxon>Chlorophyta</taxon>
        <taxon>core chlorophytes</taxon>
        <taxon>Trebouxiophyceae</taxon>
        <taxon>Trebouxiales</taxon>
        <taxon>Trebouxiaceae</taxon>
        <taxon>Lobosphaera</taxon>
    </lineage>
</organism>
<evidence type="ECO:0000313" key="11">
    <source>
        <dbReference type="EMBL" id="AIT94264.1"/>
    </source>
</evidence>
<comment type="function">
    <text evidence="8">DNA-dependent RNA polymerase catalyzes the transcription of DNA into RNA using the four ribonucleoside triphosphates as substrates.</text>
</comment>
<proteinExistence type="inferred from homology"/>
<dbReference type="Gene3D" id="1.10.132.30">
    <property type="match status" value="1"/>
</dbReference>
<name>A0A097KM51_9CHLO</name>
<evidence type="ECO:0000256" key="3">
    <source>
        <dbReference type="ARBA" id="ARBA00022679"/>
    </source>
</evidence>
<dbReference type="Pfam" id="PF04998">
    <property type="entry name" value="RNA_pol_Rpb1_5"/>
    <property type="match status" value="2"/>
</dbReference>
<reference evidence="11" key="1">
    <citation type="journal article" date="2014" name="BMC Evol. Biol.">
        <title>Chloroplast phylogenomic analysis resolves deep-level relationships within the green algal class Trebouxiophyceae.</title>
        <authorList>
            <person name="Lemieux C."/>
            <person name="Otis C."/>
            <person name="Turmel M."/>
        </authorList>
    </citation>
    <scope>NUCLEOTIDE SEQUENCE</scope>
</reference>
<protein>
    <recommendedName>
        <fullName evidence="8">DNA-directed RNA polymerase subunit beta''</fullName>
        <ecNumber evidence="8">2.7.7.6</ecNumber>
    </recommendedName>
    <alternativeName>
        <fullName evidence="8">PEP</fullName>
    </alternativeName>
    <alternativeName>
        <fullName evidence="8">Plastid-encoded RNA polymerase subunit beta''</fullName>
        <shortName evidence="8">RNA polymerase subunit beta''</shortName>
    </alternativeName>
</protein>
<dbReference type="CDD" id="cd02655">
    <property type="entry name" value="RNAP_beta'_C"/>
    <property type="match status" value="1"/>
</dbReference>
<feature type="binding site" evidence="8">
    <location>
        <position position="218"/>
    </location>
    <ligand>
        <name>Zn(2+)</name>
        <dbReference type="ChEBI" id="CHEBI:29105"/>
    </ligand>
</feature>
<dbReference type="InterPro" id="IPR007081">
    <property type="entry name" value="RNA_pol_Rpb1_5"/>
</dbReference>
<dbReference type="Gene3D" id="1.10.1790.20">
    <property type="match status" value="1"/>
</dbReference>
<dbReference type="Gene3D" id="1.10.274.100">
    <property type="entry name" value="RNA polymerase Rpb1, domain 3"/>
    <property type="match status" value="1"/>
</dbReference>
<dbReference type="Gene3D" id="1.10.150.390">
    <property type="match status" value="1"/>
</dbReference>
<keyword evidence="11" id="KW-0150">Chloroplast</keyword>